<evidence type="ECO:0000313" key="1">
    <source>
        <dbReference type="EMBL" id="KAJ8672868.1"/>
    </source>
</evidence>
<sequence>MKKISPYFEKYITAPSPKRDYCGIKVFENEVVLYTWKISHGPHLLPVIRVVNNSAFNRDKTLQEEIRYIFGSKALNYINLLTSVGNKTLLTLPESIIKRLVRFLSFKDVYQLLCASSISNEVFSSNIVWETLFKRAKKSCKLTEMEKDLASKQGFKKLTKDHHIRNFTRKEIKVPKEIPRKQEPSITRSDKITRSASVDIPKISLPTSDRDTMKKQISTTNTREMHRPKKVSALESNTSEEKQCDVLKKTSSEGKTRLSFQSRNFMEKFAAGENVQNFKLSSEPLKKVLYEDEDRFRSQLDSIEKSLKSLDHHTRRDRRNSTVEPSDYFPAKLRDSRKPQNSLPKPVENNTIKRPTFTVGSLKTGSTDKTLRQKRESIVNSNSSVLKSSMIDDRDDDLDECGMSFLMRRYLETSNDVSKKFSETNPTTRLLKNSSIQVDMKETPSTKQTSSLKKIKTVDKPSSRMKTNGPVKSKTVKRK</sequence>
<accession>A0ACC2NPS3</accession>
<comment type="caution">
    <text evidence="1">The sequence shown here is derived from an EMBL/GenBank/DDBJ whole genome shotgun (WGS) entry which is preliminary data.</text>
</comment>
<protein>
    <submittedName>
        <fullName evidence="1">Uncharacterized protein</fullName>
    </submittedName>
</protein>
<proteinExistence type="predicted"/>
<name>A0ACC2NPS3_9HYME</name>
<dbReference type="Proteomes" id="UP001239111">
    <property type="component" value="Chromosome 3"/>
</dbReference>
<reference evidence="1" key="1">
    <citation type="submission" date="2023-04" db="EMBL/GenBank/DDBJ databases">
        <title>A chromosome-level genome assembly of the parasitoid wasp Eretmocerus hayati.</title>
        <authorList>
            <person name="Zhong Y."/>
            <person name="Liu S."/>
            <person name="Liu Y."/>
        </authorList>
    </citation>
    <scope>NUCLEOTIDE SEQUENCE</scope>
    <source>
        <strain evidence="1">ZJU_SS_LIU_2023</strain>
    </source>
</reference>
<keyword evidence="2" id="KW-1185">Reference proteome</keyword>
<dbReference type="EMBL" id="CM056743">
    <property type="protein sequence ID" value="KAJ8672868.1"/>
    <property type="molecule type" value="Genomic_DNA"/>
</dbReference>
<evidence type="ECO:0000313" key="2">
    <source>
        <dbReference type="Proteomes" id="UP001239111"/>
    </source>
</evidence>
<gene>
    <name evidence="1" type="ORF">QAD02_004128</name>
</gene>
<organism evidence="1 2">
    <name type="scientific">Eretmocerus hayati</name>
    <dbReference type="NCBI Taxonomy" id="131215"/>
    <lineage>
        <taxon>Eukaryota</taxon>
        <taxon>Metazoa</taxon>
        <taxon>Ecdysozoa</taxon>
        <taxon>Arthropoda</taxon>
        <taxon>Hexapoda</taxon>
        <taxon>Insecta</taxon>
        <taxon>Pterygota</taxon>
        <taxon>Neoptera</taxon>
        <taxon>Endopterygota</taxon>
        <taxon>Hymenoptera</taxon>
        <taxon>Apocrita</taxon>
        <taxon>Proctotrupomorpha</taxon>
        <taxon>Chalcidoidea</taxon>
        <taxon>Aphelinidae</taxon>
        <taxon>Aphelininae</taxon>
        <taxon>Eretmocerus</taxon>
    </lineage>
</organism>